<evidence type="ECO:0008006" key="3">
    <source>
        <dbReference type="Google" id="ProtNLM"/>
    </source>
</evidence>
<reference evidence="2" key="1">
    <citation type="journal article" date="2019" name="Int. J. Syst. Evol. Microbiol.">
        <title>The Global Catalogue of Microorganisms (GCM) 10K type strain sequencing project: providing services to taxonomists for standard genome sequencing and annotation.</title>
        <authorList>
            <consortium name="The Broad Institute Genomics Platform"/>
            <consortium name="The Broad Institute Genome Sequencing Center for Infectious Disease"/>
            <person name="Wu L."/>
            <person name="Ma J."/>
        </authorList>
    </citation>
    <scope>NUCLEOTIDE SEQUENCE [LARGE SCALE GENOMIC DNA]</scope>
    <source>
        <strain evidence="2">JCM 3399</strain>
    </source>
</reference>
<evidence type="ECO:0000313" key="2">
    <source>
        <dbReference type="Proteomes" id="UP000654471"/>
    </source>
</evidence>
<proteinExistence type="predicted"/>
<dbReference type="EMBL" id="BMRP01000073">
    <property type="protein sequence ID" value="GGV01742.1"/>
    <property type="molecule type" value="Genomic_DNA"/>
</dbReference>
<gene>
    <name evidence="1" type="ORF">GCM10010211_81280</name>
</gene>
<accession>A0ABQ2VNI8</accession>
<sequence length="195" mass="22336">MPNDVAVMPISPEERFSRLDPSQDRTGGELLALEFDCWAEGTIPPFTTAIGMKVRLRYATWGACEFAWLKAAGLDVSSATVDGWKRGTRLPDSTELKKINDAFWLRRRADLAPVFKDWLCGRGRGRHIEIWPCEGRDLPMEEIWVQRRWRSIVDAWSENDLQRLEGVWRKMTRGLGVSADDYVHVYHVAFGAGLR</sequence>
<evidence type="ECO:0000313" key="1">
    <source>
        <dbReference type="EMBL" id="GGV01742.1"/>
    </source>
</evidence>
<dbReference type="RefSeq" id="WP_189308422.1">
    <property type="nucleotide sequence ID" value="NZ_BMRP01000073.1"/>
</dbReference>
<comment type="caution">
    <text evidence="1">The sequence shown here is derived from an EMBL/GenBank/DDBJ whole genome shotgun (WGS) entry which is preliminary data.</text>
</comment>
<dbReference type="Proteomes" id="UP000654471">
    <property type="component" value="Unassembled WGS sequence"/>
</dbReference>
<organism evidence="1 2">
    <name type="scientific">Streptomyces albospinus</name>
    <dbReference type="NCBI Taxonomy" id="285515"/>
    <lineage>
        <taxon>Bacteria</taxon>
        <taxon>Bacillati</taxon>
        <taxon>Actinomycetota</taxon>
        <taxon>Actinomycetes</taxon>
        <taxon>Kitasatosporales</taxon>
        <taxon>Streptomycetaceae</taxon>
        <taxon>Streptomyces</taxon>
    </lineage>
</organism>
<protein>
    <recommendedName>
        <fullName evidence="3">Transcriptional regulator</fullName>
    </recommendedName>
</protein>
<name>A0ABQ2VNI8_9ACTN</name>
<keyword evidence="2" id="KW-1185">Reference proteome</keyword>